<accession>A0A9D9HU91</accession>
<dbReference type="SUPFAM" id="SSF52218">
    <property type="entry name" value="Flavoproteins"/>
    <property type="match status" value="1"/>
</dbReference>
<dbReference type="Proteomes" id="UP000823641">
    <property type="component" value="Unassembled WGS sequence"/>
</dbReference>
<reference evidence="4" key="2">
    <citation type="journal article" date="2021" name="PeerJ">
        <title>Extensive microbial diversity within the chicken gut microbiome revealed by metagenomics and culture.</title>
        <authorList>
            <person name="Gilroy R."/>
            <person name="Ravi A."/>
            <person name="Getino M."/>
            <person name="Pursley I."/>
            <person name="Horton D.L."/>
            <person name="Alikhan N.F."/>
            <person name="Baker D."/>
            <person name="Gharbi K."/>
            <person name="Hall N."/>
            <person name="Watson M."/>
            <person name="Adriaenssens E.M."/>
            <person name="Foster-Nyarko E."/>
            <person name="Jarju S."/>
            <person name="Secka A."/>
            <person name="Antonio M."/>
            <person name="Oren A."/>
            <person name="Chaudhuri R.R."/>
            <person name="La Ragione R."/>
            <person name="Hildebrand F."/>
            <person name="Pallen M.J."/>
        </authorList>
    </citation>
    <scope>NUCLEOTIDE SEQUENCE</scope>
    <source>
        <strain evidence="4">G3-3990</strain>
    </source>
</reference>
<reference evidence="4" key="1">
    <citation type="submission" date="2020-10" db="EMBL/GenBank/DDBJ databases">
        <authorList>
            <person name="Gilroy R."/>
        </authorList>
    </citation>
    <scope>NUCLEOTIDE SEQUENCE</scope>
    <source>
        <strain evidence="4">G3-3990</strain>
    </source>
</reference>
<feature type="chain" id="PRO_5039547990" description="Flavodoxin-like domain-containing protein" evidence="2">
    <location>
        <begin position="20"/>
        <end position="214"/>
    </location>
</feature>
<evidence type="ECO:0000259" key="3">
    <source>
        <dbReference type="Pfam" id="PF12682"/>
    </source>
</evidence>
<dbReference type="PANTHER" id="PTHR39201:SF1">
    <property type="entry name" value="FLAVODOXIN-LIKE DOMAIN-CONTAINING PROTEIN"/>
    <property type="match status" value="1"/>
</dbReference>
<feature type="region of interest" description="Disordered" evidence="1">
    <location>
        <begin position="24"/>
        <end position="58"/>
    </location>
</feature>
<dbReference type="AlphaFoldDB" id="A0A9D9HU91"/>
<organism evidence="4 5">
    <name type="scientific">Candidatus Gallipaludibacter merdavium</name>
    <dbReference type="NCBI Taxonomy" id="2840839"/>
    <lineage>
        <taxon>Bacteria</taxon>
        <taxon>Pseudomonadati</taxon>
        <taxon>Bacteroidota</taxon>
        <taxon>Bacteroidia</taxon>
        <taxon>Bacteroidales</taxon>
        <taxon>Candidatus Gallipaludibacter</taxon>
    </lineage>
</organism>
<dbReference type="InterPro" id="IPR029039">
    <property type="entry name" value="Flavoprotein-like_sf"/>
</dbReference>
<feature type="signal peptide" evidence="2">
    <location>
        <begin position="1"/>
        <end position="19"/>
    </location>
</feature>
<name>A0A9D9HU91_9BACT</name>
<evidence type="ECO:0000256" key="1">
    <source>
        <dbReference type="SAM" id="MobiDB-lite"/>
    </source>
</evidence>
<feature type="domain" description="Flavodoxin-like" evidence="3">
    <location>
        <begin position="60"/>
        <end position="206"/>
    </location>
</feature>
<dbReference type="Gene3D" id="3.40.50.360">
    <property type="match status" value="1"/>
</dbReference>
<gene>
    <name evidence="4" type="ORF">IAA73_07175</name>
</gene>
<proteinExistence type="predicted"/>
<keyword evidence="2" id="KW-0732">Signal</keyword>
<evidence type="ECO:0000313" key="5">
    <source>
        <dbReference type="Proteomes" id="UP000823641"/>
    </source>
</evidence>
<evidence type="ECO:0000313" key="4">
    <source>
        <dbReference type="EMBL" id="MBO8460095.1"/>
    </source>
</evidence>
<dbReference type="InterPro" id="IPR008254">
    <property type="entry name" value="Flavodoxin/NO_synth"/>
</dbReference>
<dbReference type="Pfam" id="PF12682">
    <property type="entry name" value="Flavodoxin_4"/>
    <property type="match status" value="1"/>
</dbReference>
<dbReference type="GO" id="GO:0010181">
    <property type="term" value="F:FMN binding"/>
    <property type="evidence" value="ECO:0007669"/>
    <property type="project" value="InterPro"/>
</dbReference>
<sequence>MKKYLVYLMMVLSAFTFNACGNDDPIMEDPGTEQPETPDDSTDNPDDPANPDEPSGDSNILIAYFTRTNNTGTVAQAIANLTGGTLYRIETVIPYPEDYTECTEVAREELENGIRPELSGTVENMEQYDTIFVGCPVWWGDAPMPIWSFLESEEYNFTGKTVIPFCTYASTGRDATLQRIVALTPDSEHLEGFGTSGRNINGVEAWLREIGIIE</sequence>
<feature type="compositionally biased region" description="Acidic residues" evidence="1">
    <location>
        <begin position="25"/>
        <end position="50"/>
    </location>
</feature>
<dbReference type="PANTHER" id="PTHR39201">
    <property type="entry name" value="EXPORTED PROTEIN-RELATED"/>
    <property type="match status" value="1"/>
</dbReference>
<evidence type="ECO:0000256" key="2">
    <source>
        <dbReference type="SAM" id="SignalP"/>
    </source>
</evidence>
<dbReference type="EMBL" id="JADIMG010000071">
    <property type="protein sequence ID" value="MBO8460095.1"/>
    <property type="molecule type" value="Genomic_DNA"/>
</dbReference>
<comment type="caution">
    <text evidence="4">The sequence shown here is derived from an EMBL/GenBank/DDBJ whole genome shotgun (WGS) entry which is preliminary data.</text>
</comment>
<protein>
    <recommendedName>
        <fullName evidence="3">Flavodoxin-like domain-containing protein</fullName>
    </recommendedName>
</protein>